<dbReference type="Gene3D" id="3.40.50.300">
    <property type="entry name" value="P-loop containing nucleotide triphosphate hydrolases"/>
    <property type="match status" value="1"/>
</dbReference>
<gene>
    <name evidence="3" type="ORF">C8A01DRAFT_40832</name>
</gene>
<evidence type="ECO:0000313" key="3">
    <source>
        <dbReference type="EMBL" id="KAK4032717.1"/>
    </source>
</evidence>
<dbReference type="EMBL" id="MU854581">
    <property type="protein sequence ID" value="KAK4032717.1"/>
    <property type="molecule type" value="Genomic_DNA"/>
</dbReference>
<name>A0AAN6PB26_9PEZI</name>
<reference evidence="4" key="1">
    <citation type="journal article" date="2023" name="Mol. Phylogenet. Evol.">
        <title>Genome-scale phylogeny and comparative genomics of the fungal order Sordariales.</title>
        <authorList>
            <person name="Hensen N."/>
            <person name="Bonometti L."/>
            <person name="Westerberg I."/>
            <person name="Brannstrom I.O."/>
            <person name="Guillou S."/>
            <person name="Cros-Aarteil S."/>
            <person name="Calhoun S."/>
            <person name="Haridas S."/>
            <person name="Kuo A."/>
            <person name="Mondo S."/>
            <person name="Pangilinan J."/>
            <person name="Riley R."/>
            <person name="LaButti K."/>
            <person name="Andreopoulos B."/>
            <person name="Lipzen A."/>
            <person name="Chen C."/>
            <person name="Yan M."/>
            <person name="Daum C."/>
            <person name="Ng V."/>
            <person name="Clum A."/>
            <person name="Steindorff A."/>
            <person name="Ohm R.A."/>
            <person name="Martin F."/>
            <person name="Silar P."/>
            <person name="Natvig D.O."/>
            <person name="Lalanne C."/>
            <person name="Gautier V."/>
            <person name="Ament-Velasquez S.L."/>
            <person name="Kruys A."/>
            <person name="Hutchinson M.I."/>
            <person name="Powell A.J."/>
            <person name="Barry K."/>
            <person name="Miller A.N."/>
            <person name="Grigoriev I.V."/>
            <person name="Debuchy R."/>
            <person name="Gladieux P."/>
            <person name="Hiltunen Thoren M."/>
            <person name="Johannesson H."/>
        </authorList>
    </citation>
    <scope>NUCLEOTIDE SEQUENCE [LARGE SCALE GENOMIC DNA]</scope>
    <source>
        <strain evidence="4">CBS 284.82</strain>
    </source>
</reference>
<dbReference type="SUPFAM" id="SSF52540">
    <property type="entry name" value="P-loop containing nucleoside triphosphate hydrolases"/>
    <property type="match status" value="1"/>
</dbReference>
<dbReference type="AlphaFoldDB" id="A0AAN6PB26"/>
<dbReference type="PANTHER" id="PTHR10039">
    <property type="entry name" value="AMELOGENIN"/>
    <property type="match status" value="1"/>
</dbReference>
<feature type="domain" description="NACHT" evidence="2">
    <location>
        <begin position="50"/>
        <end position="210"/>
    </location>
</feature>
<dbReference type="Pfam" id="PF24883">
    <property type="entry name" value="NPHP3_N"/>
    <property type="match status" value="1"/>
</dbReference>
<protein>
    <recommendedName>
        <fullName evidence="2">NACHT domain-containing protein</fullName>
    </recommendedName>
</protein>
<dbReference type="InterPro" id="IPR027417">
    <property type="entry name" value="P-loop_NTPase"/>
</dbReference>
<keyword evidence="1" id="KW-0677">Repeat</keyword>
<dbReference type="PROSITE" id="PS50837">
    <property type="entry name" value="NACHT"/>
    <property type="match status" value="1"/>
</dbReference>
<dbReference type="InterPro" id="IPR007111">
    <property type="entry name" value="NACHT_NTPase"/>
</dbReference>
<comment type="caution">
    <text evidence="3">The sequence shown here is derived from an EMBL/GenBank/DDBJ whole genome shotgun (WGS) entry which is preliminary data.</text>
</comment>
<sequence length="323" mass="36560">MSLWFPLMKDREEMIHDPHNQTFDWIFRDPAETGKPWDDIGKFLQTASSGTYWISGKAGSGKSTLMKYISNNATTRRLLLRWAGQNELVMVSFYFYHGGSELQKSEVGVLRSLLYQILATRPGLIQLAFPERFRALCIAGGQRETFEPSPTELRRAFNAVVQKCSDVNFFLAVDGLDEYNGADADMSLLVSMVRDLTQHSKVKGLLSSRPWAVFQQSFAGCPQLRLHDFTRPDIARFVSAKVGQHSRVQTMTAKDSQGVDNLMTEIVDASCGVFLWVYLVVLSVLEGLTNYDMVEEIRYPSTTLHKRQDFSCSWKRAPSRTSG</sequence>
<evidence type="ECO:0000256" key="1">
    <source>
        <dbReference type="ARBA" id="ARBA00022737"/>
    </source>
</evidence>
<evidence type="ECO:0000259" key="2">
    <source>
        <dbReference type="PROSITE" id="PS50837"/>
    </source>
</evidence>
<proteinExistence type="predicted"/>
<organism evidence="3 4">
    <name type="scientific">Parachaetomium inaequale</name>
    <dbReference type="NCBI Taxonomy" id="2588326"/>
    <lineage>
        <taxon>Eukaryota</taxon>
        <taxon>Fungi</taxon>
        <taxon>Dikarya</taxon>
        <taxon>Ascomycota</taxon>
        <taxon>Pezizomycotina</taxon>
        <taxon>Sordariomycetes</taxon>
        <taxon>Sordariomycetidae</taxon>
        <taxon>Sordariales</taxon>
        <taxon>Chaetomiaceae</taxon>
        <taxon>Parachaetomium</taxon>
    </lineage>
</organism>
<dbReference type="PANTHER" id="PTHR10039:SF5">
    <property type="entry name" value="NACHT DOMAIN-CONTAINING PROTEIN"/>
    <property type="match status" value="1"/>
</dbReference>
<evidence type="ECO:0000313" key="4">
    <source>
        <dbReference type="Proteomes" id="UP001303115"/>
    </source>
</evidence>
<accession>A0AAN6PB26</accession>
<dbReference type="Proteomes" id="UP001303115">
    <property type="component" value="Unassembled WGS sequence"/>
</dbReference>
<keyword evidence="4" id="KW-1185">Reference proteome</keyword>
<dbReference type="InterPro" id="IPR056884">
    <property type="entry name" value="NPHP3-like_N"/>
</dbReference>